<feature type="transmembrane region" description="Helical" evidence="1">
    <location>
        <begin position="141"/>
        <end position="161"/>
    </location>
</feature>
<dbReference type="Pfam" id="PF06724">
    <property type="entry name" value="DUF1206"/>
    <property type="match status" value="3"/>
</dbReference>
<feature type="transmembrane region" description="Helical" evidence="1">
    <location>
        <begin position="229"/>
        <end position="252"/>
    </location>
</feature>
<evidence type="ECO:0000256" key="1">
    <source>
        <dbReference type="SAM" id="Phobius"/>
    </source>
</evidence>
<accession>A0A1I0VB59</accession>
<gene>
    <name evidence="3" type="ORF">SAMN05421688_0419</name>
</gene>
<evidence type="ECO:0000313" key="3">
    <source>
        <dbReference type="EMBL" id="SFA72826.1"/>
    </source>
</evidence>
<feature type="domain" description="DUF1206" evidence="2">
    <location>
        <begin position="15"/>
        <end position="81"/>
    </location>
</feature>
<dbReference type="STRING" id="871651.SAMN05421688_0419"/>
<keyword evidence="1" id="KW-0472">Membrane</keyword>
<feature type="transmembrane region" description="Helical" evidence="1">
    <location>
        <begin position="21"/>
        <end position="39"/>
    </location>
</feature>
<keyword evidence="4" id="KW-1185">Reference proteome</keyword>
<name>A0A1I0VB59_9RHOB</name>
<dbReference type="InterPro" id="IPR009597">
    <property type="entry name" value="DUF1206"/>
</dbReference>
<dbReference type="AlphaFoldDB" id="A0A1I0VB59"/>
<dbReference type="EMBL" id="FOJU01000001">
    <property type="protein sequence ID" value="SFA72826.1"/>
    <property type="molecule type" value="Genomic_DNA"/>
</dbReference>
<protein>
    <recommendedName>
        <fullName evidence="2">DUF1206 domain-containing protein</fullName>
    </recommendedName>
</protein>
<feature type="transmembrane region" description="Helical" evidence="1">
    <location>
        <begin position="59"/>
        <end position="77"/>
    </location>
</feature>
<keyword evidence="1" id="KW-1133">Transmembrane helix</keyword>
<reference evidence="3 4" key="1">
    <citation type="submission" date="2016-10" db="EMBL/GenBank/DDBJ databases">
        <authorList>
            <person name="de Groot N.N."/>
        </authorList>
    </citation>
    <scope>NUCLEOTIDE SEQUENCE [LARGE SCALE GENOMIC DNA]</scope>
    <source>
        <strain evidence="3 4">DSM 29316</strain>
    </source>
</reference>
<dbReference type="OrthoDB" id="5702018at2"/>
<proteinExistence type="predicted"/>
<feature type="transmembrane region" description="Helical" evidence="1">
    <location>
        <begin position="98"/>
        <end position="121"/>
    </location>
</feature>
<feature type="domain" description="DUF1206" evidence="2">
    <location>
        <begin position="98"/>
        <end position="165"/>
    </location>
</feature>
<feature type="transmembrane region" description="Helical" evidence="1">
    <location>
        <begin position="190"/>
        <end position="209"/>
    </location>
</feature>
<evidence type="ECO:0000313" key="4">
    <source>
        <dbReference type="Proteomes" id="UP000198796"/>
    </source>
</evidence>
<dbReference type="RefSeq" id="WP_092060113.1">
    <property type="nucleotide sequence ID" value="NZ_FOJU01000001.1"/>
</dbReference>
<evidence type="ECO:0000259" key="2">
    <source>
        <dbReference type="Pfam" id="PF06724"/>
    </source>
</evidence>
<feature type="domain" description="DUF1206" evidence="2">
    <location>
        <begin position="188"/>
        <end position="257"/>
    </location>
</feature>
<keyword evidence="1" id="KW-0812">Transmembrane</keyword>
<dbReference type="Proteomes" id="UP000198796">
    <property type="component" value="Unassembled WGS sequence"/>
</dbReference>
<organism evidence="3 4">
    <name type="scientific">Poseidonocella pacifica</name>
    <dbReference type="NCBI Taxonomy" id="871651"/>
    <lineage>
        <taxon>Bacteria</taxon>
        <taxon>Pseudomonadati</taxon>
        <taxon>Pseudomonadota</taxon>
        <taxon>Alphaproteobacteria</taxon>
        <taxon>Rhodobacterales</taxon>
        <taxon>Roseobacteraceae</taxon>
        <taxon>Poseidonocella</taxon>
    </lineage>
</organism>
<sequence>MADKAPAWVVPVMRAGYGARGLVYTIVGGLAVLAAVRGSNAQGTTNALADLKAQSWGTLVLWIIAVGLVAYAVWRFIDAAMDLEDHGHDAKGIVARTGQVVTGLIHGALGISVAGIALGGNSGSGGGGAQDMTARLMQMPFGPWIVGFAGVCTIGAGIYYVQKGVLEKYKRNLRLTSTTQKLDPALKAGLIAEGIVVAIIGVSIVYAAVQTNPAQAGGVGQALDAVRSAPFGRVLLGILALGLMGFGVENFVEAIYRIVPRRSGTDVETLAMRAKAKARAMT</sequence>